<evidence type="ECO:0000313" key="3">
    <source>
        <dbReference type="Proteomes" id="UP001148786"/>
    </source>
</evidence>
<name>A0A9W8K369_9AGAR</name>
<evidence type="ECO:0000259" key="1">
    <source>
        <dbReference type="Pfam" id="PF24764"/>
    </source>
</evidence>
<dbReference type="Proteomes" id="UP001148786">
    <property type="component" value="Unassembled WGS sequence"/>
</dbReference>
<gene>
    <name evidence="2" type="ORF">NLJ89_g3052</name>
</gene>
<dbReference type="PANTHER" id="PTHR46791:SF5">
    <property type="entry name" value="CLR5 DOMAIN-CONTAINING PROTEIN-RELATED"/>
    <property type="match status" value="1"/>
</dbReference>
<reference evidence="2" key="1">
    <citation type="submission" date="2022-07" db="EMBL/GenBank/DDBJ databases">
        <title>Genome Sequence of Agrocybe chaxingu.</title>
        <authorList>
            <person name="Buettner E."/>
        </authorList>
    </citation>
    <scope>NUCLEOTIDE SEQUENCE</scope>
    <source>
        <strain evidence="2">MP-N11</strain>
    </source>
</reference>
<feature type="domain" description="Integrase core" evidence="1">
    <location>
        <begin position="136"/>
        <end position="275"/>
    </location>
</feature>
<organism evidence="2 3">
    <name type="scientific">Agrocybe chaxingu</name>
    <dbReference type="NCBI Taxonomy" id="84603"/>
    <lineage>
        <taxon>Eukaryota</taxon>
        <taxon>Fungi</taxon>
        <taxon>Dikarya</taxon>
        <taxon>Basidiomycota</taxon>
        <taxon>Agaricomycotina</taxon>
        <taxon>Agaricomycetes</taxon>
        <taxon>Agaricomycetidae</taxon>
        <taxon>Agaricales</taxon>
        <taxon>Agaricineae</taxon>
        <taxon>Strophariaceae</taxon>
        <taxon>Agrocybe</taxon>
    </lineage>
</organism>
<comment type="caution">
    <text evidence="2">The sequence shown here is derived from an EMBL/GenBank/DDBJ whole genome shotgun (WGS) entry which is preliminary data.</text>
</comment>
<dbReference type="AlphaFoldDB" id="A0A9W8K369"/>
<dbReference type="EMBL" id="JANKHO010000208">
    <property type="protein sequence ID" value="KAJ3513257.1"/>
    <property type="molecule type" value="Genomic_DNA"/>
</dbReference>
<dbReference type="Pfam" id="PF24764">
    <property type="entry name" value="rva_4"/>
    <property type="match status" value="1"/>
</dbReference>
<dbReference type="InterPro" id="IPR058913">
    <property type="entry name" value="Integrase_dom_put"/>
</dbReference>
<proteinExistence type="predicted"/>
<dbReference type="OrthoDB" id="3252187at2759"/>
<dbReference type="PANTHER" id="PTHR46791">
    <property type="entry name" value="EXPRESSED PROTEIN"/>
    <property type="match status" value="1"/>
</dbReference>
<evidence type="ECO:0000313" key="2">
    <source>
        <dbReference type="EMBL" id="KAJ3513257.1"/>
    </source>
</evidence>
<protein>
    <recommendedName>
        <fullName evidence="1">Integrase core domain-containing protein</fullName>
    </recommendedName>
</protein>
<sequence>MFAGDDILEPAYPIPQDLPPDIQEISQEILANEQISEQGVLRNPVSRHHSTISDRDLDDLIIRLRFHFQRAGISMLDGMLRRLGHRVQRERIRQALLRIDPVRRIFERIRIRRRQYSVAGPNALWHHDGQHGLIRNNNSGNTVLGLFLTAAAIFGVPSRLRGDHGTENILVAAWMEERRGGQRGSYIWGRSVHNVRIERLWVDVTAQIGSLWANFFTILELRHGLDINNANHIWLLHHLFLPLINIDLTFFAEAWNEHPIQIRDGPNRSPMDLFGFDMAVHGVRGDPLDEMMSREELEVYGIDWEGLRNDRLLESRQVNNGIEEGVTSWVGESGPPARLNEVIVDSPDNPLTDEALTWLNAEIAPWMGGTDDDSRILLWAHALAAAQSLSNIF</sequence>
<keyword evidence="3" id="KW-1185">Reference proteome</keyword>
<accession>A0A9W8K369</accession>